<accession>A0ABS0KN48</accession>
<proteinExistence type="predicted"/>
<organism evidence="1 2">
    <name type="scientific">Pseudomonas nitroreducens</name>
    <dbReference type="NCBI Taxonomy" id="46680"/>
    <lineage>
        <taxon>Bacteria</taxon>
        <taxon>Pseudomonadati</taxon>
        <taxon>Pseudomonadota</taxon>
        <taxon>Gammaproteobacteria</taxon>
        <taxon>Pseudomonadales</taxon>
        <taxon>Pseudomonadaceae</taxon>
        <taxon>Pseudomonas</taxon>
    </lineage>
</organism>
<reference evidence="1 2" key="1">
    <citation type="submission" date="2020-11" db="EMBL/GenBank/DDBJ databases">
        <title>Enhanced detection system for hospital associated transmission using whole genome sequencing surveillance.</title>
        <authorList>
            <person name="Harrison L.H."/>
            <person name="Van Tyne D."/>
            <person name="Marsh J.W."/>
            <person name="Griffith M.P."/>
            <person name="Snyder D.J."/>
            <person name="Cooper V.S."/>
            <person name="Mustapha M."/>
        </authorList>
    </citation>
    <scope>NUCLEOTIDE SEQUENCE [LARGE SCALE GENOMIC DNA]</scope>
    <source>
        <strain evidence="1 2">PSA00705</strain>
    </source>
</reference>
<dbReference type="Proteomes" id="UP000608450">
    <property type="component" value="Unassembled WGS sequence"/>
</dbReference>
<gene>
    <name evidence="1" type="ORF">I5I61_18660</name>
</gene>
<sequence length="48" mass="5175">MNIVIPGWLAVLIILICASKVLELQTGWSAEQPAYPITHASTGRRQAG</sequence>
<dbReference type="RefSeq" id="WP_196913069.1">
    <property type="nucleotide sequence ID" value="NZ_JADTFC010000050.1"/>
</dbReference>
<dbReference type="EMBL" id="JADTFC010000050">
    <property type="protein sequence ID" value="MBG6289480.1"/>
    <property type="molecule type" value="Genomic_DNA"/>
</dbReference>
<keyword evidence="2" id="KW-1185">Reference proteome</keyword>
<evidence type="ECO:0000313" key="1">
    <source>
        <dbReference type="EMBL" id="MBG6289480.1"/>
    </source>
</evidence>
<comment type="caution">
    <text evidence="1">The sequence shown here is derived from an EMBL/GenBank/DDBJ whole genome shotgun (WGS) entry which is preliminary data.</text>
</comment>
<evidence type="ECO:0000313" key="2">
    <source>
        <dbReference type="Proteomes" id="UP000608450"/>
    </source>
</evidence>
<protein>
    <submittedName>
        <fullName evidence="1">Uncharacterized protein</fullName>
    </submittedName>
</protein>
<name>A0ABS0KN48_PSENT</name>